<evidence type="ECO:0008006" key="3">
    <source>
        <dbReference type="Google" id="ProtNLM"/>
    </source>
</evidence>
<organism evidence="1 2">
    <name type="scientific">Symbiodinium microadriaticum</name>
    <name type="common">Dinoflagellate</name>
    <name type="synonym">Zooxanthella microadriatica</name>
    <dbReference type="NCBI Taxonomy" id="2951"/>
    <lineage>
        <taxon>Eukaryota</taxon>
        <taxon>Sar</taxon>
        <taxon>Alveolata</taxon>
        <taxon>Dinophyceae</taxon>
        <taxon>Suessiales</taxon>
        <taxon>Symbiodiniaceae</taxon>
        <taxon>Symbiodinium</taxon>
    </lineage>
</organism>
<dbReference type="Proteomes" id="UP000186817">
    <property type="component" value="Unassembled WGS sequence"/>
</dbReference>
<reference evidence="1 2" key="1">
    <citation type="submission" date="2016-02" db="EMBL/GenBank/DDBJ databases">
        <title>Genome analysis of coral dinoflagellate symbionts highlights evolutionary adaptations to a symbiotic lifestyle.</title>
        <authorList>
            <person name="Aranda M."/>
            <person name="Li Y."/>
            <person name="Liew Y.J."/>
            <person name="Baumgarten S."/>
            <person name="Simakov O."/>
            <person name="Wilson M."/>
            <person name="Piel J."/>
            <person name="Ashoor H."/>
            <person name="Bougouffa S."/>
            <person name="Bajic V.B."/>
            <person name="Ryu T."/>
            <person name="Ravasi T."/>
            <person name="Bayer T."/>
            <person name="Micklem G."/>
            <person name="Kim H."/>
            <person name="Bhak J."/>
            <person name="Lajeunesse T.C."/>
            <person name="Voolstra C.R."/>
        </authorList>
    </citation>
    <scope>NUCLEOTIDE SEQUENCE [LARGE SCALE GENOMIC DNA]</scope>
    <source>
        <strain evidence="1 2">CCMP2467</strain>
    </source>
</reference>
<protein>
    <recommendedName>
        <fullName evidence="3">Calcineurin-like phosphoesterase domain-containing protein</fullName>
    </recommendedName>
</protein>
<accession>A0A1Q9CG11</accession>
<dbReference type="SUPFAM" id="SSF56300">
    <property type="entry name" value="Metallo-dependent phosphatases"/>
    <property type="match status" value="1"/>
</dbReference>
<evidence type="ECO:0000313" key="2">
    <source>
        <dbReference type="Proteomes" id="UP000186817"/>
    </source>
</evidence>
<gene>
    <name evidence="1" type="ORF">AK812_SmicGene37540</name>
</gene>
<name>A0A1Q9CG11_SYMMI</name>
<proteinExistence type="predicted"/>
<dbReference type="PANTHER" id="PTHR42254">
    <property type="entry name" value="METALLOPHOS DOMAIN-CONTAINING PROTEIN"/>
    <property type="match status" value="1"/>
</dbReference>
<comment type="caution">
    <text evidence="1">The sequence shown here is derived from an EMBL/GenBank/DDBJ whole genome shotgun (WGS) entry which is preliminary data.</text>
</comment>
<keyword evidence="2" id="KW-1185">Reference proteome</keyword>
<dbReference type="PANTHER" id="PTHR42254:SF1">
    <property type="entry name" value="CALCINEURIN-LIKE PHOSPHOESTERASE DOMAIN-CONTAINING PROTEIN"/>
    <property type="match status" value="1"/>
</dbReference>
<evidence type="ECO:0000313" key="1">
    <source>
        <dbReference type="EMBL" id="OLP81862.1"/>
    </source>
</evidence>
<dbReference type="Gene3D" id="3.60.21.10">
    <property type="match status" value="1"/>
</dbReference>
<dbReference type="OrthoDB" id="426586at2759"/>
<dbReference type="EMBL" id="LSRX01001243">
    <property type="protein sequence ID" value="OLP81862.1"/>
    <property type="molecule type" value="Genomic_DNA"/>
</dbReference>
<dbReference type="InterPro" id="IPR029052">
    <property type="entry name" value="Metallo-depent_PP-like"/>
</dbReference>
<dbReference type="AlphaFoldDB" id="A0A1Q9CG11"/>
<sequence length="231" mass="26018">MASAVPSPVAVPTLQGPIGFVSDLEGNLHLWECYLELSEVLRRSDDGKIELAEAAHFVFGGDAVDHYPGDLQILEDLLDLKRRYPDRVHLIIGNRPLALAFRSNWPLEKHPGVYWLGEESRPSATMAKEDLRSNGSAAHLRWILSETLGARKAFENRRQELQKRGLKPEARLFQDRKMLVHGSAFLRHRLKILAMDEGDQEDFVDVIVAAMHFDGGQRSGCYHSQTLLLGD</sequence>